<dbReference type="InterPro" id="IPR013786">
    <property type="entry name" value="AcylCoA_DH/ox_N"/>
</dbReference>
<evidence type="ECO:0000256" key="6">
    <source>
        <dbReference type="ARBA" id="ARBA00023002"/>
    </source>
</evidence>
<accession>A0A427XRT5</accession>
<dbReference type="InterPro" id="IPR006089">
    <property type="entry name" value="Acyl-CoA_DH_CS"/>
</dbReference>
<dbReference type="STRING" id="1890683.A0A427XRT5"/>
<dbReference type="Pfam" id="PF02771">
    <property type="entry name" value="Acyl-CoA_dh_N"/>
    <property type="match status" value="1"/>
</dbReference>
<comment type="similarity">
    <text evidence="2">Belongs to the acyl-CoA dehydrogenase family.</text>
</comment>
<dbReference type="Gene3D" id="1.20.140.10">
    <property type="entry name" value="Butyryl-CoA Dehydrogenase, subunit A, domain 3"/>
    <property type="match status" value="1"/>
</dbReference>
<dbReference type="InterPro" id="IPR041698">
    <property type="entry name" value="Methyltransf_25"/>
</dbReference>
<evidence type="ECO:0000256" key="1">
    <source>
        <dbReference type="ARBA" id="ARBA00001974"/>
    </source>
</evidence>
<evidence type="ECO:0000256" key="5">
    <source>
        <dbReference type="ARBA" id="ARBA00022827"/>
    </source>
</evidence>
<keyword evidence="6" id="KW-0560">Oxidoreductase</keyword>
<dbReference type="Pfam" id="PF13649">
    <property type="entry name" value="Methyltransf_25"/>
    <property type="match status" value="1"/>
</dbReference>
<evidence type="ECO:0000259" key="7">
    <source>
        <dbReference type="Pfam" id="PF00441"/>
    </source>
</evidence>
<comment type="cofactor">
    <cofactor evidence="1">
        <name>FAD</name>
        <dbReference type="ChEBI" id="CHEBI:57692"/>
    </cofactor>
</comment>
<comment type="caution">
    <text evidence="11">The sequence shown here is derived from an EMBL/GenBank/DDBJ whole genome shotgun (WGS) entry which is preliminary data.</text>
</comment>
<dbReference type="AlphaFoldDB" id="A0A427XRT5"/>
<dbReference type="Pfam" id="PF00441">
    <property type="entry name" value="Acyl-CoA_dh_1"/>
    <property type="match status" value="1"/>
</dbReference>
<dbReference type="InterPro" id="IPR006091">
    <property type="entry name" value="Acyl-CoA_Oxase/DH_mid-dom"/>
</dbReference>
<evidence type="ECO:0000313" key="12">
    <source>
        <dbReference type="Proteomes" id="UP000279259"/>
    </source>
</evidence>
<dbReference type="PANTHER" id="PTHR48083">
    <property type="entry name" value="MEDIUM-CHAIN SPECIFIC ACYL-COA DEHYDROGENASE, MITOCHONDRIAL-RELATED"/>
    <property type="match status" value="1"/>
</dbReference>
<protein>
    <recommendedName>
        <fullName evidence="3">Medium-chain specific acyl-CoA dehydrogenase, mitochondrial</fullName>
    </recommendedName>
</protein>
<organism evidence="11 12">
    <name type="scientific">Saitozyma podzolica</name>
    <dbReference type="NCBI Taxonomy" id="1890683"/>
    <lineage>
        <taxon>Eukaryota</taxon>
        <taxon>Fungi</taxon>
        <taxon>Dikarya</taxon>
        <taxon>Basidiomycota</taxon>
        <taxon>Agaricomycotina</taxon>
        <taxon>Tremellomycetes</taxon>
        <taxon>Tremellales</taxon>
        <taxon>Trimorphomycetaceae</taxon>
        <taxon>Saitozyma</taxon>
    </lineage>
</organism>
<evidence type="ECO:0000256" key="2">
    <source>
        <dbReference type="ARBA" id="ARBA00009347"/>
    </source>
</evidence>
<dbReference type="PANTHER" id="PTHR48083:SF2">
    <property type="entry name" value="MEDIUM-CHAIN SPECIFIC ACYL-COA DEHYDROGENASE, MITOCHONDRIAL"/>
    <property type="match status" value="1"/>
</dbReference>
<dbReference type="InterPro" id="IPR037069">
    <property type="entry name" value="AcylCoA_DH/ox_N_sf"/>
</dbReference>
<name>A0A427XRT5_9TREE</name>
<dbReference type="SUPFAM" id="SSF56645">
    <property type="entry name" value="Acyl-CoA dehydrogenase NM domain-like"/>
    <property type="match status" value="1"/>
</dbReference>
<dbReference type="InterPro" id="IPR009075">
    <property type="entry name" value="AcylCo_DH/oxidase_C"/>
</dbReference>
<dbReference type="FunFam" id="2.40.110.10:FF:000001">
    <property type="entry name" value="Acyl-CoA dehydrogenase, mitochondrial"/>
    <property type="match status" value="1"/>
</dbReference>
<evidence type="ECO:0000259" key="9">
    <source>
        <dbReference type="Pfam" id="PF02771"/>
    </source>
</evidence>
<dbReference type="SUPFAM" id="SSF47203">
    <property type="entry name" value="Acyl-CoA dehydrogenase C-terminal domain-like"/>
    <property type="match status" value="1"/>
</dbReference>
<dbReference type="SUPFAM" id="SSF64182">
    <property type="entry name" value="DHH phosphoesterases"/>
    <property type="match status" value="1"/>
</dbReference>
<dbReference type="EMBL" id="RSCD01000030">
    <property type="protein sequence ID" value="RSH81491.1"/>
    <property type="molecule type" value="Genomic_DNA"/>
</dbReference>
<gene>
    <name evidence="11" type="ORF">EHS25_006848</name>
</gene>
<dbReference type="OrthoDB" id="9988775at2759"/>
<feature type="domain" description="Methyltransferase" evidence="10">
    <location>
        <begin position="425"/>
        <end position="510"/>
    </location>
</feature>
<evidence type="ECO:0000256" key="4">
    <source>
        <dbReference type="ARBA" id="ARBA00022630"/>
    </source>
</evidence>
<keyword evidence="5" id="KW-0274">FAD</keyword>
<evidence type="ECO:0000256" key="3">
    <source>
        <dbReference type="ARBA" id="ARBA00019125"/>
    </source>
</evidence>
<dbReference type="Proteomes" id="UP000279259">
    <property type="component" value="Unassembled WGS sequence"/>
</dbReference>
<dbReference type="InterPro" id="IPR009100">
    <property type="entry name" value="AcylCoA_DH/oxidase_NM_dom_sf"/>
</dbReference>
<feature type="domain" description="Acyl-CoA oxidase/dehydrogenase middle" evidence="8">
    <location>
        <begin position="145"/>
        <end position="239"/>
    </location>
</feature>
<proteinExistence type="inferred from homology"/>
<feature type="domain" description="Acyl-CoA dehydrogenase/oxidase N-terminal" evidence="9">
    <location>
        <begin position="29"/>
        <end position="139"/>
    </location>
</feature>
<evidence type="ECO:0000313" key="11">
    <source>
        <dbReference type="EMBL" id="RSH81491.1"/>
    </source>
</evidence>
<dbReference type="InterPro" id="IPR046373">
    <property type="entry name" value="Acyl-CoA_Oxase/DH_mid-dom_sf"/>
</dbReference>
<evidence type="ECO:0000259" key="10">
    <source>
        <dbReference type="Pfam" id="PF13649"/>
    </source>
</evidence>
<dbReference type="InterPro" id="IPR038763">
    <property type="entry name" value="DHH_sf"/>
</dbReference>
<dbReference type="GO" id="GO:0005739">
    <property type="term" value="C:mitochondrion"/>
    <property type="evidence" value="ECO:0007669"/>
    <property type="project" value="TreeGrafter"/>
</dbReference>
<feature type="domain" description="Acyl-CoA dehydrogenase/oxidase C-terminal" evidence="7">
    <location>
        <begin position="255"/>
        <end position="322"/>
    </location>
</feature>
<dbReference type="GO" id="GO:0070991">
    <property type="term" value="F:medium-chain fatty acyl-CoA dehydrogenase activity"/>
    <property type="evidence" value="ECO:0007669"/>
    <property type="project" value="TreeGrafter"/>
</dbReference>
<reference evidence="11 12" key="1">
    <citation type="submission" date="2018-11" db="EMBL/GenBank/DDBJ databases">
        <title>Genome sequence of Saitozyma podzolica DSM 27192.</title>
        <authorList>
            <person name="Aliyu H."/>
            <person name="Gorte O."/>
            <person name="Ochsenreither K."/>
        </authorList>
    </citation>
    <scope>NUCLEOTIDE SEQUENCE [LARGE SCALE GENOMIC DNA]</scope>
    <source>
        <strain evidence="11 12">DSM 27192</strain>
    </source>
</reference>
<keyword evidence="12" id="KW-1185">Reference proteome</keyword>
<dbReference type="PROSITE" id="PS00072">
    <property type="entry name" value="ACYL_COA_DH_1"/>
    <property type="match status" value="1"/>
</dbReference>
<dbReference type="InterPro" id="IPR029063">
    <property type="entry name" value="SAM-dependent_MTases_sf"/>
</dbReference>
<dbReference type="FunFam" id="1.10.540.10:FF:000010">
    <property type="entry name" value="Medium-chain specific acyl-CoA dehydrogenase, mitochondrial"/>
    <property type="match status" value="1"/>
</dbReference>
<sequence>MKHLRPIQKALGGARIGTRRYSGVSFGLSEEQRGVQELATRFAREEIVPVAAEYDRTMAYPWPILKKAHEVGLLNTHIPEEYGGPGLPLLDCALISESLAYGCSGIQTAMEANGLAEAPLIVAASDETKRKYLGRMTEGPLMASYCVTEPGAGSDVAGIKTKAVKRGDKWILSGTKMWITNAGHANWFFVLAVTDPAAGSRGMTGFVVDADAEGVMVGKKEINMGQRCSDTRMVTFQDVAVPEENVLGSPGEGFKIAAAATGLAQRALEEATRYAQERVTMGQPIINHQGVAFMLADMAIGAEAARNLVWKSAWAKDCGERNSVREQDSCGECELGRAGIRRTWLQHRGADGEVVQGFQNLRAFLTSTLETRKFREDLGRKYQALNDEYSKEQDHKAFKASNGDVNYLAPVNQVLGDNGEGTRALDVGCGTAAWVSEMASEFPKAEWHGVDIAPVWRDTNLPDNLFLGIGDISKGLSFPDGMFDLIHCRMLIAGCGGHTIPKLLKAHSAVISTDSIATFLPWWEWSTDPHMKKAGEIAKLDALEVPETLRMLIVDALSVSESLYEELKTGWLEDFAKPGATTGIPMYHTWAVKSVESRRSILIVPDKDADGLSAGSLLFHTLLHLGHSPGLISVHHLSKGNNVHSIDERSKMETFNTDRVVLLDQDHHMSEEDAVVVTACRSPPIATASLLTYMLLRDLHPAVHTKESWRAVIGAYGGSREPQWGKAPWPSDLSMPVKQYGSAALLGAVAAVNAPRRTAEYNGLGADLISLLQEYASGIPGFSSRVGENYARGHKEATGGIIPKAEFELLLEQIGIVDSGVRKLPSISSKPSGQTRGIKDFFTVVHSRCEGGEDAKQGSGA</sequence>
<dbReference type="Gene3D" id="3.40.50.150">
    <property type="entry name" value="Vaccinia Virus protein VP39"/>
    <property type="match status" value="1"/>
</dbReference>
<dbReference type="Gene3D" id="1.10.540.10">
    <property type="entry name" value="Acyl-CoA dehydrogenase/oxidase, N-terminal domain"/>
    <property type="match status" value="1"/>
</dbReference>
<dbReference type="SUPFAM" id="SSF53335">
    <property type="entry name" value="S-adenosyl-L-methionine-dependent methyltransferases"/>
    <property type="match status" value="1"/>
</dbReference>
<dbReference type="CDD" id="cd02440">
    <property type="entry name" value="AdoMet_MTases"/>
    <property type="match status" value="1"/>
</dbReference>
<dbReference type="GO" id="GO:0051793">
    <property type="term" value="P:medium-chain fatty acid catabolic process"/>
    <property type="evidence" value="ECO:0007669"/>
    <property type="project" value="TreeGrafter"/>
</dbReference>
<evidence type="ECO:0000259" key="8">
    <source>
        <dbReference type="Pfam" id="PF02770"/>
    </source>
</evidence>
<dbReference type="InterPro" id="IPR050741">
    <property type="entry name" value="Acyl-CoA_dehydrogenase"/>
</dbReference>
<dbReference type="Pfam" id="PF02770">
    <property type="entry name" value="Acyl-CoA_dh_M"/>
    <property type="match status" value="1"/>
</dbReference>
<dbReference type="InterPro" id="IPR036250">
    <property type="entry name" value="AcylCo_DH-like_C"/>
</dbReference>
<keyword evidence="4" id="KW-0285">Flavoprotein</keyword>
<dbReference type="GO" id="GO:0050660">
    <property type="term" value="F:flavin adenine dinucleotide binding"/>
    <property type="evidence" value="ECO:0007669"/>
    <property type="project" value="InterPro"/>
</dbReference>
<dbReference type="Gene3D" id="2.40.110.10">
    <property type="entry name" value="Butyryl-CoA Dehydrogenase, subunit A, domain 2"/>
    <property type="match status" value="1"/>
</dbReference>